<dbReference type="InterPro" id="IPR009003">
    <property type="entry name" value="Peptidase_S1_PA"/>
</dbReference>
<comment type="similarity">
    <text evidence="4">Belongs to the peptidase S1C family.</text>
</comment>
<keyword evidence="11 17" id="KW-0378">Hydrolase</keyword>
<feature type="signal peptide" evidence="15">
    <location>
        <begin position="1"/>
        <end position="23"/>
    </location>
</feature>
<comment type="catalytic activity">
    <reaction evidence="1">
        <text>Acts on substrates that are at least partially unfolded. The cleavage site P1 residue is normally between a pair of hydrophobic residues, such as Val-|-Val.</text>
        <dbReference type="EC" id="3.4.21.107"/>
    </reaction>
</comment>
<evidence type="ECO:0000256" key="7">
    <source>
        <dbReference type="ARBA" id="ARBA00022670"/>
    </source>
</evidence>
<evidence type="ECO:0000256" key="6">
    <source>
        <dbReference type="ARBA" id="ARBA00013958"/>
    </source>
</evidence>
<dbReference type="PANTHER" id="PTHR22939:SF130">
    <property type="entry name" value="PERIPLASMIC SERINE ENDOPROTEASE DEGP-LIKE-RELATED"/>
    <property type="match status" value="1"/>
</dbReference>
<keyword evidence="7" id="KW-0645">Protease</keyword>
<evidence type="ECO:0000256" key="13">
    <source>
        <dbReference type="ARBA" id="ARBA00023016"/>
    </source>
</evidence>
<dbReference type="Pfam" id="PF13365">
    <property type="entry name" value="Trypsin_2"/>
    <property type="match status" value="1"/>
</dbReference>
<keyword evidence="9" id="KW-0677">Repeat</keyword>
<keyword evidence="10" id="KW-0574">Periplasm</keyword>
<evidence type="ECO:0000313" key="17">
    <source>
        <dbReference type="EMBL" id="UJS23938.1"/>
    </source>
</evidence>
<protein>
    <recommendedName>
        <fullName evidence="6">Probable periplasmic serine endoprotease DegP-like</fullName>
        <ecNumber evidence="5">3.4.21.107</ecNumber>
    </recommendedName>
    <alternativeName>
        <fullName evidence="14">Protease Do</fullName>
    </alternativeName>
</protein>
<name>A0ABY3SWZ4_9GAMM</name>
<dbReference type="PRINTS" id="PR00834">
    <property type="entry name" value="PROTEASES2C"/>
</dbReference>
<dbReference type="Proteomes" id="UP001054801">
    <property type="component" value="Chromosome"/>
</dbReference>
<dbReference type="InterPro" id="IPR011782">
    <property type="entry name" value="Pept_S1C_Do"/>
</dbReference>
<gene>
    <name evidence="17" type="ORF">L2Y54_18665</name>
</gene>
<dbReference type="SUPFAM" id="SSF50494">
    <property type="entry name" value="Trypsin-like serine proteases"/>
    <property type="match status" value="1"/>
</dbReference>
<dbReference type="InterPro" id="IPR001940">
    <property type="entry name" value="Peptidase_S1C"/>
</dbReference>
<reference evidence="17" key="1">
    <citation type="journal article" date="2022" name="Microorganisms">
        <title>Two New Species of Filamentous Sulfur Bacteria of the Genus Thiothrix, Thiothrix winogradskyi sp. nov. and 'Candidatus Thiothrix sulfatifontis' sp. nov.</title>
        <authorList>
            <person name="Ravin N.V."/>
            <person name="Rossetti S."/>
            <person name="Beletsky A.V."/>
            <person name="Kadnikov V.V."/>
            <person name="Rudenko T.S."/>
            <person name="Smolyakov D.D."/>
            <person name="Moskvitina M.I."/>
            <person name="Gureeva M.V."/>
            <person name="Mardanov A.V."/>
            <person name="Grabovich M.Y."/>
        </authorList>
    </citation>
    <scope>NUCLEOTIDE SEQUENCE</scope>
    <source>
        <strain evidence="17">CT3</strain>
    </source>
</reference>
<dbReference type="GO" id="GO:0016787">
    <property type="term" value="F:hydrolase activity"/>
    <property type="evidence" value="ECO:0007669"/>
    <property type="project" value="UniProtKB-KW"/>
</dbReference>
<evidence type="ECO:0000256" key="4">
    <source>
        <dbReference type="ARBA" id="ARBA00010541"/>
    </source>
</evidence>
<accession>A0ABY3SWZ4</accession>
<keyword evidence="13" id="KW-0346">Stress response</keyword>
<dbReference type="RefSeq" id="WP_236498168.1">
    <property type="nucleotide sequence ID" value="NZ_CP091244.1"/>
</dbReference>
<dbReference type="CDD" id="cd10839">
    <property type="entry name" value="cpPDZ1_DegP-like"/>
    <property type="match status" value="1"/>
</dbReference>
<keyword evidence="12" id="KW-0720">Serine protease</keyword>
<evidence type="ECO:0000256" key="12">
    <source>
        <dbReference type="ARBA" id="ARBA00022825"/>
    </source>
</evidence>
<organism evidence="17 18">
    <name type="scientific">Thiothrix winogradskyi</name>
    <dbReference type="NCBI Taxonomy" id="96472"/>
    <lineage>
        <taxon>Bacteria</taxon>
        <taxon>Pseudomonadati</taxon>
        <taxon>Pseudomonadota</taxon>
        <taxon>Gammaproteobacteria</taxon>
        <taxon>Thiotrichales</taxon>
        <taxon>Thiotrichaceae</taxon>
        <taxon>Thiothrix</taxon>
    </lineage>
</organism>
<sequence>MLMPWLRGALLACVLAAAGMALARDLPQFTGLVKQNSPAVVNISTKQSISPQKMLPDELRSPETDELFDELMKRFLERDGSGGHPFDFDSNSRGSGFIYSQDGYIVTNHHVVKDADAITIKLSDGRELAAQLVGSDERTDIALLKVAATDLPVLRMGKSETLEVGEWVLAIGSPFGFDHSATAGIVSAKGRSLPNDNYVPFIQTDVAINPGNSGGPLFNLAGEVVGINSQIYSQSGGFMGVSFAIPMDVAQGVIEQLKSNGVVSRGWIGVYVQDISADLAESFDMVKPEGALVAQVMMTGPAARVLNQGDVILAFAGKPVANAGALPPLVGNIPIGEVVAVEILRQGKRETVTLTVSEQPQEAHKPLETALEQQPAPMAGTLGMQVIDTEAGVMVEAVMGEPARRTGIAEGDIIAQLDGKPITSAAEFKTIAAALEAGKTVAVLVQRDNSARFLAMKIEANARE</sequence>
<dbReference type="EMBL" id="CP091244">
    <property type="protein sequence ID" value="UJS23938.1"/>
    <property type="molecule type" value="Genomic_DNA"/>
</dbReference>
<dbReference type="PANTHER" id="PTHR22939">
    <property type="entry name" value="SERINE PROTEASE FAMILY S1C HTRA-RELATED"/>
    <property type="match status" value="1"/>
</dbReference>
<dbReference type="InterPro" id="IPR001478">
    <property type="entry name" value="PDZ"/>
</dbReference>
<evidence type="ECO:0000256" key="8">
    <source>
        <dbReference type="ARBA" id="ARBA00022729"/>
    </source>
</evidence>
<feature type="chain" id="PRO_5046210441" description="Probable periplasmic serine endoprotease DegP-like" evidence="15">
    <location>
        <begin position="24"/>
        <end position="464"/>
    </location>
</feature>
<evidence type="ECO:0000256" key="9">
    <source>
        <dbReference type="ARBA" id="ARBA00022737"/>
    </source>
</evidence>
<keyword evidence="8 15" id="KW-0732">Signal</keyword>
<dbReference type="SUPFAM" id="SSF50156">
    <property type="entry name" value="PDZ domain-like"/>
    <property type="match status" value="2"/>
</dbReference>
<feature type="domain" description="PDZ" evidence="16">
    <location>
        <begin position="368"/>
        <end position="449"/>
    </location>
</feature>
<evidence type="ECO:0000256" key="2">
    <source>
        <dbReference type="ARBA" id="ARBA00002610"/>
    </source>
</evidence>
<dbReference type="Pfam" id="PF13180">
    <property type="entry name" value="PDZ_2"/>
    <property type="match status" value="2"/>
</dbReference>
<evidence type="ECO:0000256" key="15">
    <source>
        <dbReference type="SAM" id="SignalP"/>
    </source>
</evidence>
<evidence type="ECO:0000256" key="3">
    <source>
        <dbReference type="ARBA" id="ARBA00004418"/>
    </source>
</evidence>
<dbReference type="Gene3D" id="2.30.42.10">
    <property type="match status" value="2"/>
</dbReference>
<evidence type="ECO:0000259" key="16">
    <source>
        <dbReference type="PROSITE" id="PS50106"/>
    </source>
</evidence>
<evidence type="ECO:0000313" key="18">
    <source>
        <dbReference type="Proteomes" id="UP001054801"/>
    </source>
</evidence>
<dbReference type="NCBIfam" id="TIGR02037">
    <property type="entry name" value="degP_htrA_DO"/>
    <property type="match status" value="1"/>
</dbReference>
<dbReference type="PROSITE" id="PS50106">
    <property type="entry name" value="PDZ"/>
    <property type="match status" value="1"/>
</dbReference>
<keyword evidence="18" id="KW-1185">Reference proteome</keyword>
<evidence type="ECO:0000256" key="10">
    <source>
        <dbReference type="ARBA" id="ARBA00022764"/>
    </source>
</evidence>
<dbReference type="Gene3D" id="2.40.10.120">
    <property type="match status" value="1"/>
</dbReference>
<proteinExistence type="inferred from homology"/>
<dbReference type="EC" id="3.4.21.107" evidence="5"/>
<dbReference type="SMART" id="SM00228">
    <property type="entry name" value="PDZ"/>
    <property type="match status" value="2"/>
</dbReference>
<evidence type="ECO:0000256" key="11">
    <source>
        <dbReference type="ARBA" id="ARBA00022801"/>
    </source>
</evidence>
<comment type="subcellular location">
    <subcellularLocation>
        <location evidence="3">Periplasm</location>
    </subcellularLocation>
</comment>
<evidence type="ECO:0000256" key="5">
    <source>
        <dbReference type="ARBA" id="ARBA00013035"/>
    </source>
</evidence>
<comment type="function">
    <text evidence="2">Might be efficient in the degradation of transiently denatured and unfolded proteins which accumulate in the periplasm following stress conditions.</text>
</comment>
<dbReference type="InterPro" id="IPR036034">
    <property type="entry name" value="PDZ_sf"/>
</dbReference>
<evidence type="ECO:0000256" key="1">
    <source>
        <dbReference type="ARBA" id="ARBA00001772"/>
    </source>
</evidence>
<evidence type="ECO:0000256" key="14">
    <source>
        <dbReference type="ARBA" id="ARBA00032850"/>
    </source>
</evidence>